<accession>A0ACC2WL01</accession>
<evidence type="ECO:0000313" key="2">
    <source>
        <dbReference type="Proteomes" id="UP001230649"/>
    </source>
</evidence>
<protein>
    <submittedName>
        <fullName evidence="1">Uncharacterized protein</fullName>
    </submittedName>
</protein>
<keyword evidence="2" id="KW-1185">Reference proteome</keyword>
<sequence>MSRQDRTTTERHAKILRELVKQPDNKICADCKKNGICKMGFVEHVFIGLWELTSVEHVRKWGNRRANIYWEAHLKAGHIPPDHKIESFIRSKYESRRWAMRSPLPEDPSVLENHTQAVPGNRPAAAAPTSASTQLPSLAPVVETSATSKPAPSAVGSGAGLFALDFKAPTPTSASQRPKSSTNDILSLFSASSGPPAYSQTAIPQQQRQQQQSYHQQSQSRPQQQQPAVFGQLGSYNAPPTLAPQGQTAYATWTGASGVTAPSVASPANTGLASGMAGLSMGGADVWGAAAPVSQPRAPSVASPYNAQPPAPSAAPYAPAASNHYFSSQDVSGTGVATTANSNGSAAGGMSSPEGFGAFDGAPSSGGASQVKDPFANIWN</sequence>
<evidence type="ECO:0000313" key="1">
    <source>
        <dbReference type="EMBL" id="KAJ9111839.1"/>
    </source>
</evidence>
<reference evidence="1" key="1">
    <citation type="submission" date="2023-04" db="EMBL/GenBank/DDBJ databases">
        <title>Draft Genome sequencing of Naganishia species isolated from polar environments using Oxford Nanopore Technology.</title>
        <authorList>
            <person name="Leo P."/>
            <person name="Venkateswaran K."/>
        </authorList>
    </citation>
    <scope>NUCLEOTIDE SEQUENCE</scope>
    <source>
        <strain evidence="1">MNA-CCFEE 5262</strain>
    </source>
</reference>
<proteinExistence type="predicted"/>
<organism evidence="1 2">
    <name type="scientific">Naganishia adeliensis</name>
    <dbReference type="NCBI Taxonomy" id="92952"/>
    <lineage>
        <taxon>Eukaryota</taxon>
        <taxon>Fungi</taxon>
        <taxon>Dikarya</taxon>
        <taxon>Basidiomycota</taxon>
        <taxon>Agaricomycotina</taxon>
        <taxon>Tremellomycetes</taxon>
        <taxon>Filobasidiales</taxon>
        <taxon>Filobasidiaceae</taxon>
        <taxon>Naganishia</taxon>
    </lineage>
</organism>
<gene>
    <name evidence="1" type="ORF">QFC20_002426</name>
</gene>
<dbReference type="EMBL" id="JASBWS010000017">
    <property type="protein sequence ID" value="KAJ9111839.1"/>
    <property type="molecule type" value="Genomic_DNA"/>
</dbReference>
<comment type="caution">
    <text evidence="1">The sequence shown here is derived from an EMBL/GenBank/DDBJ whole genome shotgun (WGS) entry which is preliminary data.</text>
</comment>
<dbReference type="Proteomes" id="UP001230649">
    <property type="component" value="Unassembled WGS sequence"/>
</dbReference>
<name>A0ACC2WL01_9TREE</name>